<sequence>MGESMNAAHPEWTEADAAAARSAQLSGARTLLDSGELSARLGRSVTISRVRIKPGHSVVAGFTGADSEPGWAMLTWDADKLGKARQRAQDSVRAEMNQVPFLVHAARRPYLFSGSVWADPVLAKDLTEARAALNAESGVDRPWTFLRQNPRRRVVAVVPPAGPGHGEKVIRVAARKTTAGALAAAQRWRELGLPVVRSSPVGGRGTALSAPLWGWADLSTHPHGPATATAGAAVGELHRLTSAPHSSPVPKRSGTGASAVALVAPWLGPRADRLAQTIEQRFDRLGPGTSSELHGDLSPDQVVLATPGSHKIRLIDLDRSTIGDPMRDLGSWAAACRRLGHPELVEEFLTGYLTQTNADLRRAAAWEAFAQLHAAPDAFRLREAHWPAAMERTLALGEEALQR</sequence>
<name>A0A0W8IFY2_9MICC</name>
<dbReference type="InterPro" id="IPR002575">
    <property type="entry name" value="Aminoglycoside_PTrfase"/>
</dbReference>
<organism evidence="2 3">
    <name type="scientific">Nesterenkonia jeotgali</name>
    <dbReference type="NCBI Taxonomy" id="317018"/>
    <lineage>
        <taxon>Bacteria</taxon>
        <taxon>Bacillati</taxon>
        <taxon>Actinomycetota</taxon>
        <taxon>Actinomycetes</taxon>
        <taxon>Micrococcales</taxon>
        <taxon>Micrococcaceae</taxon>
        <taxon>Nesterenkonia</taxon>
    </lineage>
</organism>
<evidence type="ECO:0000313" key="3">
    <source>
        <dbReference type="Proteomes" id="UP000054023"/>
    </source>
</evidence>
<keyword evidence="3" id="KW-1185">Reference proteome</keyword>
<proteinExistence type="predicted"/>
<dbReference type="Proteomes" id="UP000054023">
    <property type="component" value="Unassembled WGS sequence"/>
</dbReference>
<dbReference type="AlphaFoldDB" id="A0A0W8IFY2"/>
<dbReference type="InterPro" id="IPR011009">
    <property type="entry name" value="Kinase-like_dom_sf"/>
</dbReference>
<dbReference type="SUPFAM" id="SSF56112">
    <property type="entry name" value="Protein kinase-like (PK-like)"/>
    <property type="match status" value="1"/>
</dbReference>
<comment type="caution">
    <text evidence="2">The sequence shown here is derived from an EMBL/GenBank/DDBJ whole genome shotgun (WGS) entry which is preliminary data.</text>
</comment>
<evidence type="ECO:0000259" key="1">
    <source>
        <dbReference type="Pfam" id="PF01636"/>
    </source>
</evidence>
<feature type="domain" description="Aminoglycoside phosphotransferase" evidence="1">
    <location>
        <begin position="227"/>
        <end position="366"/>
    </location>
</feature>
<gene>
    <name evidence="2" type="ORF">AVL63_01640</name>
</gene>
<reference evidence="3" key="1">
    <citation type="submission" date="2015-12" db="EMBL/GenBank/DDBJ databases">
        <authorList>
            <person name="Nair G.R."/>
            <person name="Kaur G."/>
            <person name="Mayilraj S."/>
        </authorList>
    </citation>
    <scope>NUCLEOTIDE SEQUENCE [LARGE SCALE GENOMIC DNA]</scope>
    <source>
        <strain evidence="3">CD08_7</strain>
    </source>
</reference>
<accession>A0A0W8IFY2</accession>
<protein>
    <recommendedName>
        <fullName evidence="1">Aminoglycoside phosphotransferase domain-containing protein</fullName>
    </recommendedName>
</protein>
<evidence type="ECO:0000313" key="2">
    <source>
        <dbReference type="EMBL" id="KUG58779.1"/>
    </source>
</evidence>
<dbReference type="Gene3D" id="3.90.1200.10">
    <property type="match status" value="1"/>
</dbReference>
<dbReference type="STRING" id="317018.AVL63_01640"/>
<dbReference type="Pfam" id="PF01636">
    <property type="entry name" value="APH"/>
    <property type="match status" value="1"/>
</dbReference>
<dbReference type="EMBL" id="LQBM01000003">
    <property type="protein sequence ID" value="KUG58779.1"/>
    <property type="molecule type" value="Genomic_DNA"/>
</dbReference>